<dbReference type="InParanoid" id="A0A0D0AP53"/>
<dbReference type="InterPro" id="IPR008271">
    <property type="entry name" value="Ser/Thr_kinase_AS"/>
</dbReference>
<dbReference type="GO" id="GO:0045719">
    <property type="term" value="P:negative regulation of glycogen biosynthetic process"/>
    <property type="evidence" value="ECO:0007669"/>
    <property type="project" value="TreeGrafter"/>
</dbReference>
<dbReference type="GO" id="GO:0005829">
    <property type="term" value="C:cytosol"/>
    <property type="evidence" value="ECO:0007669"/>
    <property type="project" value="TreeGrafter"/>
</dbReference>
<feature type="compositionally biased region" description="Polar residues" evidence="4">
    <location>
        <begin position="207"/>
        <end position="221"/>
    </location>
</feature>
<dbReference type="Pfam" id="PF00069">
    <property type="entry name" value="Pkinase"/>
    <property type="match status" value="1"/>
</dbReference>
<dbReference type="STRING" id="930992.A0A0D0AP53"/>
<dbReference type="PANTHER" id="PTHR24346">
    <property type="entry name" value="MAP/MICROTUBULE AFFINITY-REGULATING KINASE"/>
    <property type="match status" value="1"/>
</dbReference>
<dbReference type="SUPFAM" id="SSF56112">
    <property type="entry name" value="Protein kinase-like (PK-like)"/>
    <property type="match status" value="1"/>
</dbReference>
<feature type="compositionally biased region" description="Low complexity" evidence="4">
    <location>
        <begin position="126"/>
        <end position="149"/>
    </location>
</feature>
<dbReference type="InterPro" id="IPR017441">
    <property type="entry name" value="Protein_kinase_ATP_BS"/>
</dbReference>
<dbReference type="Proteomes" id="UP000054485">
    <property type="component" value="Unassembled WGS sequence"/>
</dbReference>
<dbReference type="Gene3D" id="3.30.200.20">
    <property type="entry name" value="Phosphorylase Kinase, domain 1"/>
    <property type="match status" value="1"/>
</dbReference>
<evidence type="ECO:0000259" key="5">
    <source>
        <dbReference type="PROSITE" id="PS50011"/>
    </source>
</evidence>
<dbReference type="HOGENOM" id="CLU_009746_1_0_1"/>
<evidence type="ECO:0000313" key="7">
    <source>
        <dbReference type="Proteomes" id="UP000054485"/>
    </source>
</evidence>
<evidence type="ECO:0000256" key="2">
    <source>
        <dbReference type="ARBA" id="ARBA00022840"/>
    </source>
</evidence>
<accession>A0A0D0AP53</accession>
<dbReference type="GO" id="GO:0035556">
    <property type="term" value="P:intracellular signal transduction"/>
    <property type="evidence" value="ECO:0007669"/>
    <property type="project" value="TreeGrafter"/>
</dbReference>
<proteinExistence type="predicted"/>
<dbReference type="GO" id="GO:0005524">
    <property type="term" value="F:ATP binding"/>
    <property type="evidence" value="ECO:0007669"/>
    <property type="project" value="UniProtKB-UniRule"/>
</dbReference>
<dbReference type="EMBL" id="KN835210">
    <property type="protein sequence ID" value="KIK43551.1"/>
    <property type="molecule type" value="Genomic_DNA"/>
</dbReference>
<dbReference type="GO" id="GO:0004674">
    <property type="term" value="F:protein serine/threonine kinase activity"/>
    <property type="evidence" value="ECO:0007669"/>
    <property type="project" value="TreeGrafter"/>
</dbReference>
<keyword evidence="7" id="KW-1185">Reference proteome</keyword>
<feature type="domain" description="Protein kinase" evidence="5">
    <location>
        <begin position="241"/>
        <end position="580"/>
    </location>
</feature>
<dbReference type="OrthoDB" id="10252171at2759"/>
<dbReference type="GO" id="GO:0005634">
    <property type="term" value="C:nucleus"/>
    <property type="evidence" value="ECO:0007669"/>
    <property type="project" value="TreeGrafter"/>
</dbReference>
<name>A0A0D0AP53_9AGAM</name>
<keyword evidence="2 3" id="KW-0067">ATP-binding</keyword>
<dbReference type="AlphaFoldDB" id="A0A0D0AP53"/>
<keyword evidence="1 3" id="KW-0547">Nucleotide-binding</keyword>
<dbReference type="PROSITE" id="PS00107">
    <property type="entry name" value="PROTEIN_KINASE_ATP"/>
    <property type="match status" value="1"/>
</dbReference>
<dbReference type="SMART" id="SM00220">
    <property type="entry name" value="S_TKc"/>
    <property type="match status" value="1"/>
</dbReference>
<dbReference type="InterPro" id="IPR011009">
    <property type="entry name" value="Kinase-like_dom_sf"/>
</dbReference>
<dbReference type="PROSITE" id="PS50011">
    <property type="entry name" value="PROTEIN_KINASE_DOM"/>
    <property type="match status" value="1"/>
</dbReference>
<feature type="binding site" evidence="3">
    <location>
        <position position="274"/>
    </location>
    <ligand>
        <name>ATP</name>
        <dbReference type="ChEBI" id="CHEBI:30616"/>
    </ligand>
</feature>
<organism evidence="6 7">
    <name type="scientific">Suillus luteus UH-Slu-Lm8-n1</name>
    <dbReference type="NCBI Taxonomy" id="930992"/>
    <lineage>
        <taxon>Eukaryota</taxon>
        <taxon>Fungi</taxon>
        <taxon>Dikarya</taxon>
        <taxon>Basidiomycota</taxon>
        <taxon>Agaricomycotina</taxon>
        <taxon>Agaricomycetes</taxon>
        <taxon>Agaricomycetidae</taxon>
        <taxon>Boletales</taxon>
        <taxon>Suillineae</taxon>
        <taxon>Suillaceae</taxon>
        <taxon>Suillus</taxon>
    </lineage>
</organism>
<evidence type="ECO:0000256" key="3">
    <source>
        <dbReference type="PROSITE-ProRule" id="PRU10141"/>
    </source>
</evidence>
<reference evidence="7" key="2">
    <citation type="submission" date="2015-01" db="EMBL/GenBank/DDBJ databases">
        <title>Evolutionary Origins and Diversification of the Mycorrhizal Mutualists.</title>
        <authorList>
            <consortium name="DOE Joint Genome Institute"/>
            <consortium name="Mycorrhizal Genomics Consortium"/>
            <person name="Kohler A."/>
            <person name="Kuo A."/>
            <person name="Nagy L.G."/>
            <person name="Floudas D."/>
            <person name="Copeland A."/>
            <person name="Barry K.W."/>
            <person name="Cichocki N."/>
            <person name="Veneault-Fourrey C."/>
            <person name="LaButti K."/>
            <person name="Lindquist E.A."/>
            <person name="Lipzen A."/>
            <person name="Lundell T."/>
            <person name="Morin E."/>
            <person name="Murat C."/>
            <person name="Riley R."/>
            <person name="Ohm R."/>
            <person name="Sun H."/>
            <person name="Tunlid A."/>
            <person name="Henrissat B."/>
            <person name="Grigoriev I.V."/>
            <person name="Hibbett D.S."/>
            <person name="Martin F."/>
        </authorList>
    </citation>
    <scope>NUCLEOTIDE SEQUENCE [LARGE SCALE GENOMIC DNA]</scope>
    <source>
        <strain evidence="7">UH-Slu-Lm8-n1</strain>
    </source>
</reference>
<dbReference type="PANTHER" id="PTHR24346:SF51">
    <property type="entry name" value="PAS DOMAIN-CONTAINING SERINE_THREONINE-PROTEIN KINASE"/>
    <property type="match status" value="1"/>
</dbReference>
<dbReference type="InterPro" id="IPR000719">
    <property type="entry name" value="Prot_kinase_dom"/>
</dbReference>
<feature type="compositionally biased region" description="Polar residues" evidence="4">
    <location>
        <begin position="103"/>
        <end position="125"/>
    </location>
</feature>
<protein>
    <recommendedName>
        <fullName evidence="5">Protein kinase domain-containing protein</fullName>
    </recommendedName>
</protein>
<evidence type="ECO:0000256" key="4">
    <source>
        <dbReference type="SAM" id="MobiDB-lite"/>
    </source>
</evidence>
<sequence length="610" mass="66414">MLAATPIDFAFDEDDHWLSSGPPLLYRSTSVGSSWGVTSIGRGFDWSTKDDDEVEVISQPECPLEKKPPIISQDLPKHQVSKPAIATRPSLLVSPVSVRLLSESQTTSSGREPFTISPSASTPNLTDSPISDSPSRSLSRLSLHLTTPLQPNVSEAHCPPPPRSPTMSRPRRRSSQQRVSLIAGRVMIAPIEPPSPPPTMPTILHRSGSTGSTLSSVASTCPPTPAREASSLPDVKTISDFFIEGEIGRGAYGLVKRAREYKTDGSLGPPLVLKQIIKSRILADCWKRHPRFGTIPIEIFVMSVISSTSYTLPAVRPWDPSRCRPLAGTDGDTTRSQPDCVHMDHDDRWEEGKEIKGHPNICPLVDFFEDNHYYYLVLPSSTPEMKSDEPVPTDLFDLVEAYPQGLSPFDVRSYLGQLADALCFLHSHGIVHRDIKDENVVLGPNGKCVLIDFGSSGLVKKNGWDTFSGTLDYAGPEILRGERYHGKEQDVWAFGVVAYVLLVGECPFVTAAEAQEGLTSPFTNASIALDERCGDDKEKEGEEEDGGGATGDAAALVRACLQVEVGARPTFESILQCRFLSGGKGWGMELPFGNYQHLSPQPSAFPARVT</sequence>
<feature type="region of interest" description="Disordered" evidence="4">
    <location>
        <begin position="207"/>
        <end position="230"/>
    </location>
</feature>
<gene>
    <name evidence="6" type="ORF">CY34DRAFT_803718</name>
</gene>
<dbReference type="Gene3D" id="1.10.510.10">
    <property type="entry name" value="Transferase(Phosphotransferase) domain 1"/>
    <property type="match status" value="1"/>
</dbReference>
<reference evidence="6 7" key="1">
    <citation type="submission" date="2014-04" db="EMBL/GenBank/DDBJ databases">
        <authorList>
            <consortium name="DOE Joint Genome Institute"/>
            <person name="Kuo A."/>
            <person name="Ruytinx J."/>
            <person name="Rineau F."/>
            <person name="Colpaert J."/>
            <person name="Kohler A."/>
            <person name="Nagy L.G."/>
            <person name="Floudas D."/>
            <person name="Copeland A."/>
            <person name="Barry K.W."/>
            <person name="Cichocki N."/>
            <person name="Veneault-Fourrey C."/>
            <person name="LaButti K."/>
            <person name="Lindquist E.A."/>
            <person name="Lipzen A."/>
            <person name="Lundell T."/>
            <person name="Morin E."/>
            <person name="Murat C."/>
            <person name="Sun H."/>
            <person name="Tunlid A."/>
            <person name="Henrissat B."/>
            <person name="Grigoriev I.V."/>
            <person name="Hibbett D.S."/>
            <person name="Martin F."/>
            <person name="Nordberg H.P."/>
            <person name="Cantor M.N."/>
            <person name="Hua S.X."/>
        </authorList>
    </citation>
    <scope>NUCLEOTIDE SEQUENCE [LARGE SCALE GENOMIC DNA]</scope>
    <source>
        <strain evidence="6 7">UH-Slu-Lm8-n1</strain>
    </source>
</reference>
<evidence type="ECO:0000313" key="6">
    <source>
        <dbReference type="EMBL" id="KIK43551.1"/>
    </source>
</evidence>
<feature type="region of interest" description="Disordered" evidence="4">
    <location>
        <begin position="103"/>
        <end position="178"/>
    </location>
</feature>
<dbReference type="PROSITE" id="PS00108">
    <property type="entry name" value="PROTEIN_KINASE_ST"/>
    <property type="match status" value="1"/>
</dbReference>
<evidence type="ECO:0000256" key="1">
    <source>
        <dbReference type="ARBA" id="ARBA00022741"/>
    </source>
</evidence>